<evidence type="ECO:0000256" key="3">
    <source>
        <dbReference type="ARBA" id="ARBA00017467"/>
    </source>
</evidence>
<comment type="subcellular location">
    <subcellularLocation>
        <location evidence="1">Endoplasmic reticulum membrane</location>
        <topology evidence="1">Single-pass membrane protein</topology>
    </subcellularLocation>
</comment>
<keyword evidence="9" id="KW-0328">Glycosyltransferase</keyword>
<evidence type="ECO:0000313" key="9">
    <source>
        <dbReference type="EMBL" id="CRG98734.1"/>
    </source>
</evidence>
<organism evidence="9 10">
    <name type="scientific">Plasmodium relictum</name>
    <dbReference type="NCBI Taxonomy" id="85471"/>
    <lineage>
        <taxon>Eukaryota</taxon>
        <taxon>Sar</taxon>
        <taxon>Alveolata</taxon>
        <taxon>Apicomplexa</taxon>
        <taxon>Aconoidasida</taxon>
        <taxon>Haemosporida</taxon>
        <taxon>Plasmodiidae</taxon>
        <taxon>Plasmodium</taxon>
        <taxon>Plasmodium (Haemamoeba)</taxon>
    </lineage>
</organism>
<dbReference type="Pfam" id="PF08660">
    <property type="entry name" value="Alg14"/>
    <property type="match status" value="1"/>
</dbReference>
<feature type="transmembrane region" description="Helical" evidence="8">
    <location>
        <begin position="105"/>
        <end position="124"/>
    </location>
</feature>
<dbReference type="EMBL" id="LN835299">
    <property type="protein sequence ID" value="CRG98734.1"/>
    <property type="molecule type" value="Genomic_DNA"/>
</dbReference>
<dbReference type="GO" id="GO:0043541">
    <property type="term" value="C:UDP-N-acetylglucosamine transferase complex"/>
    <property type="evidence" value="ECO:0007669"/>
    <property type="project" value="TreeGrafter"/>
</dbReference>
<evidence type="ECO:0000256" key="8">
    <source>
        <dbReference type="SAM" id="Phobius"/>
    </source>
</evidence>
<dbReference type="GeneID" id="39734834"/>
<reference evidence="9 10" key="1">
    <citation type="submission" date="2015-04" db="EMBL/GenBank/DDBJ databases">
        <authorList>
            <consortium name="Pathogen Informatics"/>
        </authorList>
    </citation>
    <scope>NUCLEOTIDE SEQUENCE [LARGE SCALE GENOMIC DNA]</scope>
    <source>
        <strain evidence="9 10">SGS1</strain>
    </source>
</reference>
<proteinExistence type="inferred from homology"/>
<dbReference type="GO" id="GO:0004577">
    <property type="term" value="F:N-acetylglucosaminyldiphosphodolichol N-acetylglucosaminyltransferase activity"/>
    <property type="evidence" value="ECO:0007669"/>
    <property type="project" value="TreeGrafter"/>
</dbReference>
<dbReference type="InterPro" id="IPR013969">
    <property type="entry name" value="Oligosacch_biosynth_Alg14"/>
</dbReference>
<keyword evidence="4 8" id="KW-0812">Transmembrane</keyword>
<dbReference type="Gene3D" id="3.40.50.2000">
    <property type="entry name" value="Glycogen Phosphorylase B"/>
    <property type="match status" value="1"/>
</dbReference>
<comment type="similarity">
    <text evidence="2">Belongs to the ALG14 family.</text>
</comment>
<keyword evidence="9" id="KW-0808">Transferase</keyword>
<evidence type="ECO:0000256" key="5">
    <source>
        <dbReference type="ARBA" id="ARBA00022824"/>
    </source>
</evidence>
<dbReference type="GO" id="GO:0006488">
    <property type="term" value="P:dolichol-linked oligosaccharide biosynthetic process"/>
    <property type="evidence" value="ECO:0007669"/>
    <property type="project" value="InterPro"/>
</dbReference>
<dbReference type="OrthoDB" id="5978656at2759"/>
<evidence type="ECO:0000256" key="2">
    <source>
        <dbReference type="ARBA" id="ARBA00009731"/>
    </source>
</evidence>
<dbReference type="OMA" id="CRIVFIE"/>
<dbReference type="KEGG" id="prel:PRELSG_0408400"/>
<feature type="transmembrane region" description="Helical" evidence="8">
    <location>
        <begin position="130"/>
        <end position="149"/>
    </location>
</feature>
<feature type="transmembrane region" description="Helical" evidence="8">
    <location>
        <begin position="169"/>
        <end position="189"/>
    </location>
</feature>
<evidence type="ECO:0000256" key="4">
    <source>
        <dbReference type="ARBA" id="ARBA00022692"/>
    </source>
</evidence>
<evidence type="ECO:0000313" key="10">
    <source>
        <dbReference type="Proteomes" id="UP000220158"/>
    </source>
</evidence>
<dbReference type="PANTHER" id="PTHR12154">
    <property type="entry name" value="GLYCOSYL TRANSFERASE-RELATED"/>
    <property type="match status" value="1"/>
</dbReference>
<feature type="transmembrane region" description="Helical" evidence="8">
    <location>
        <begin position="6"/>
        <end position="25"/>
    </location>
</feature>
<protein>
    <recommendedName>
        <fullName evidence="3">UDP-N-acetylglucosamine transferase subunit ALG14</fullName>
    </recommendedName>
</protein>
<keyword evidence="5" id="KW-0256">Endoplasmic reticulum</keyword>
<evidence type="ECO:0000256" key="6">
    <source>
        <dbReference type="ARBA" id="ARBA00022989"/>
    </source>
</evidence>
<keyword evidence="7 8" id="KW-0472">Membrane</keyword>
<evidence type="ECO:0000256" key="7">
    <source>
        <dbReference type="ARBA" id="ARBA00023136"/>
    </source>
</evidence>
<keyword evidence="10" id="KW-1185">Reference proteome</keyword>
<dbReference type="PANTHER" id="PTHR12154:SF4">
    <property type="entry name" value="UDP-N-ACETYLGLUCOSAMINE TRANSFERASE SUBUNIT ALG14 HOMOLOG"/>
    <property type="match status" value="1"/>
</dbReference>
<keyword evidence="6 8" id="KW-1133">Transmembrane helix</keyword>
<dbReference type="VEuPathDB" id="PlasmoDB:PRELSG_0408400"/>
<accession>A0A1J1H1U9</accession>
<dbReference type="Proteomes" id="UP000220158">
    <property type="component" value="Chromosome 4"/>
</dbReference>
<name>A0A1J1H1U9_PLARL</name>
<gene>
    <name evidence="9" type="ORF">PRELSG_0408400</name>
</gene>
<evidence type="ECO:0000256" key="1">
    <source>
        <dbReference type="ARBA" id="ARBA00004389"/>
    </source>
</evidence>
<dbReference type="AlphaFoldDB" id="A0A1J1H1U9"/>
<dbReference type="RefSeq" id="XP_028531743.1">
    <property type="nucleotide sequence ID" value="XM_028680225.1"/>
</dbReference>
<sequence length="207" mass="25050">MFSVFVYINLFFFLFFFLIFLRDKFYEYKDDRKKEIEIGVVLGSGGHTFEIIEILKTLKNYNNIIFNFFYASNDFFSKIKVEKKLKNYKKKFLVIPRCRNVGESYMMSFIKFVYAFIYCVYLTYKMNNMKLIIVNGPGTCLPVVFSLLFRKYIFFKTIKIVYIESICRIYSLSLTAKLLYLFTDLFVVFSEYLEKKYKKAKYYGYLF</sequence>